<dbReference type="InterPro" id="IPR013783">
    <property type="entry name" value="Ig-like_fold"/>
</dbReference>
<dbReference type="SUPFAM" id="SSF49373">
    <property type="entry name" value="Invasin/intimin cell-adhesion fragments"/>
    <property type="match status" value="1"/>
</dbReference>
<keyword evidence="1" id="KW-0472">Membrane</keyword>
<evidence type="ECO:0000256" key="1">
    <source>
        <dbReference type="SAM" id="Phobius"/>
    </source>
</evidence>
<dbReference type="EMBL" id="BRVO01000001">
    <property type="protein sequence ID" value="GLB48056.1"/>
    <property type="molecule type" value="Genomic_DNA"/>
</dbReference>
<dbReference type="InterPro" id="IPR008964">
    <property type="entry name" value="Invasin/intimin_cell_adhesion"/>
</dbReference>
<reference evidence="2" key="1">
    <citation type="submission" date="2022-07" db="EMBL/GenBank/DDBJ databases">
        <title>Taxonomy of Novel Oxalotrophic and Methylotrophic Bacteria.</title>
        <authorList>
            <person name="Sahin N."/>
            <person name="Tani A."/>
        </authorList>
    </citation>
    <scope>NUCLEOTIDE SEQUENCE</scope>
    <source>
        <strain evidence="2">Y10</strain>
    </source>
</reference>
<accession>A0ABQ5MFG3</accession>
<comment type="caution">
    <text evidence="2">The sequence shown here is derived from an EMBL/GenBank/DDBJ whole genome shotgun (WGS) entry which is preliminary data.</text>
</comment>
<keyword evidence="1" id="KW-1133">Transmembrane helix</keyword>
<evidence type="ECO:0000313" key="3">
    <source>
        <dbReference type="Proteomes" id="UP001143543"/>
    </source>
</evidence>
<organism evidence="2 3">
    <name type="scientific">Neptunitalea lumnitzerae</name>
    <dbReference type="NCBI Taxonomy" id="2965509"/>
    <lineage>
        <taxon>Bacteria</taxon>
        <taxon>Pseudomonadati</taxon>
        <taxon>Bacteroidota</taxon>
        <taxon>Flavobacteriia</taxon>
        <taxon>Flavobacteriales</taxon>
        <taxon>Flavobacteriaceae</taxon>
        <taxon>Neptunitalea</taxon>
    </lineage>
</organism>
<name>A0ABQ5MFG3_9FLAO</name>
<dbReference type="Gene3D" id="2.60.40.10">
    <property type="entry name" value="Immunoglobulins"/>
    <property type="match status" value="1"/>
</dbReference>
<evidence type="ECO:0000313" key="2">
    <source>
        <dbReference type="EMBL" id="GLB48056.1"/>
    </source>
</evidence>
<keyword evidence="1" id="KW-0812">Transmembrane</keyword>
<dbReference type="Proteomes" id="UP001143543">
    <property type="component" value="Unassembled WGS sequence"/>
</dbReference>
<keyword evidence="3" id="KW-1185">Reference proteome</keyword>
<proteinExistence type="predicted"/>
<feature type="transmembrane region" description="Helical" evidence="1">
    <location>
        <begin position="7"/>
        <end position="27"/>
    </location>
</feature>
<protein>
    <submittedName>
        <fullName evidence="2">Uncharacterized protein</fullName>
    </submittedName>
</protein>
<sequence length="405" mass="45284">MRNKLTYILMSLVIATAVSVTTMYTAAPISVSLLTTEKTYTAGDRITLSFSKVPNKKPKLYIASSYGTTLLDPEVTETAFLYHVPSLISNKASTVNWKLMLKDNFLTGNFTITPILEVKSMESYLGPPSINAGGDDYTMLTVLPTDSLDNVLPDSTKVAIKRQFKRTFKTDTVLTHNLYSYKLIYSTKQAGRIFTASNCLGIDSKEKDVNVMPDTPVNFKIDVNRLHDYADGNQIAEMYTSQIKDGHNNIVSDGTYVTFYITNKKGYVLKTSGNTINGKATARIIHPDYAEHWQIKAYVEGMAESNTISIDFEQVVADFETQFSKNNREVTIGPIKSYMDQMIPDGLIIELKIYDNQTLVNTFTTATRDGYAAFTLKQVDVPNNTYNITVELAGINKTYTSKTLW</sequence>
<gene>
    <name evidence="2" type="ORF">Y10_04240</name>
</gene>